<protein>
    <submittedName>
        <fullName evidence="1">Uncharacterized protein</fullName>
    </submittedName>
</protein>
<reference evidence="1 2" key="1">
    <citation type="submission" date="2021-12" db="EMBL/GenBank/DDBJ databases">
        <title>Discovery of the Pendulisporaceae a myxobacterial family with distinct sporulation behavior and unique specialized metabolism.</title>
        <authorList>
            <person name="Garcia R."/>
            <person name="Popoff A."/>
            <person name="Bader C.D."/>
            <person name="Loehr J."/>
            <person name="Walesch S."/>
            <person name="Walt C."/>
            <person name="Boldt J."/>
            <person name="Bunk B."/>
            <person name="Haeckl F.J.F.P.J."/>
            <person name="Gunesch A.P."/>
            <person name="Birkelbach J."/>
            <person name="Nuebel U."/>
            <person name="Pietschmann T."/>
            <person name="Bach T."/>
            <person name="Mueller R."/>
        </authorList>
    </citation>
    <scope>NUCLEOTIDE SEQUENCE [LARGE SCALE GENOMIC DNA]</scope>
    <source>
        <strain evidence="1 2">MSr11954</strain>
    </source>
</reference>
<evidence type="ECO:0000313" key="1">
    <source>
        <dbReference type="EMBL" id="WXB20394.1"/>
    </source>
</evidence>
<evidence type="ECO:0000313" key="2">
    <source>
        <dbReference type="Proteomes" id="UP001370348"/>
    </source>
</evidence>
<organism evidence="1 2">
    <name type="scientific">Pendulispora albinea</name>
    <dbReference type="NCBI Taxonomy" id="2741071"/>
    <lineage>
        <taxon>Bacteria</taxon>
        <taxon>Pseudomonadati</taxon>
        <taxon>Myxococcota</taxon>
        <taxon>Myxococcia</taxon>
        <taxon>Myxococcales</taxon>
        <taxon>Sorangiineae</taxon>
        <taxon>Pendulisporaceae</taxon>
        <taxon>Pendulispora</taxon>
    </lineage>
</organism>
<dbReference type="RefSeq" id="WP_394829978.1">
    <property type="nucleotide sequence ID" value="NZ_CP089984.1"/>
</dbReference>
<gene>
    <name evidence="1" type="ORF">LZC94_20850</name>
</gene>
<name>A0ABZ2MD20_9BACT</name>
<keyword evidence="2" id="KW-1185">Reference proteome</keyword>
<proteinExistence type="predicted"/>
<dbReference type="EMBL" id="CP089984">
    <property type="protein sequence ID" value="WXB20394.1"/>
    <property type="molecule type" value="Genomic_DNA"/>
</dbReference>
<dbReference type="Proteomes" id="UP001370348">
    <property type="component" value="Chromosome"/>
</dbReference>
<sequence>MMLAVVKAVAEAPPPRFSGGGRWEAMHDQMAGFYEVRVDGPQRSHYRLFCFLDRDGAQVGLGGPSLVLVTGKKKAFMTLLSKADYAEVRRLGTEFRARVPRSVAT</sequence>
<accession>A0ABZ2MD20</accession>